<feature type="transmembrane region" description="Helical" evidence="7">
    <location>
        <begin position="99"/>
        <end position="122"/>
    </location>
</feature>
<evidence type="ECO:0000259" key="9">
    <source>
        <dbReference type="Pfam" id="PF04535"/>
    </source>
</evidence>
<evidence type="ECO:0000313" key="10">
    <source>
        <dbReference type="EMBL" id="KAG9459027.1"/>
    </source>
</evidence>
<dbReference type="PANTHER" id="PTHR36488">
    <property type="entry name" value="CASP-LIKE PROTEIN 1U1"/>
    <property type="match status" value="1"/>
</dbReference>
<evidence type="ECO:0000256" key="1">
    <source>
        <dbReference type="ARBA" id="ARBA00004651"/>
    </source>
</evidence>
<dbReference type="AlphaFoldDB" id="A0AAV7FG53"/>
<evidence type="ECO:0000256" key="7">
    <source>
        <dbReference type="RuleBase" id="RU361233"/>
    </source>
</evidence>
<keyword evidence="11" id="KW-1185">Reference proteome</keyword>
<feature type="region of interest" description="Disordered" evidence="8">
    <location>
        <begin position="1"/>
        <end position="26"/>
    </location>
</feature>
<dbReference type="PANTHER" id="PTHR36488:SF11">
    <property type="entry name" value="CASP-LIKE PROTEIN"/>
    <property type="match status" value="1"/>
</dbReference>
<dbReference type="EMBL" id="JAINDJ010000002">
    <property type="protein sequence ID" value="KAG9459027.1"/>
    <property type="molecule type" value="Genomic_DNA"/>
</dbReference>
<sequence length="212" mass="22375">MTTGEESASAAKADVEAPPSTESRGKAALGTAAVATKKRKLQMRGGWKRGLAVFDFILRLSAIAAALGAATAMGTSGETLPFFTQFFQFQATYNDLPTFTFFVVGNAIVSGYLVLSLPFSIVGIVRPTIVGARLLLLIFDTVMVALATASTASATAIVYLAHNGNSSANWIAICQQFNDFCQRISGAVVASSIAAFIFILLVIISAMILRKH</sequence>
<evidence type="ECO:0000256" key="2">
    <source>
        <dbReference type="ARBA" id="ARBA00007651"/>
    </source>
</evidence>
<dbReference type="InterPro" id="IPR044173">
    <property type="entry name" value="CASPL"/>
</dbReference>
<comment type="subcellular location">
    <subcellularLocation>
        <location evidence="1 7">Cell membrane</location>
        <topology evidence="1 7">Multi-pass membrane protein</topology>
    </subcellularLocation>
</comment>
<evidence type="ECO:0000256" key="3">
    <source>
        <dbReference type="ARBA" id="ARBA00022475"/>
    </source>
</evidence>
<proteinExistence type="inferred from homology"/>
<feature type="transmembrane region" description="Helical" evidence="7">
    <location>
        <begin position="134"/>
        <end position="161"/>
    </location>
</feature>
<keyword evidence="3 7" id="KW-1003">Cell membrane</keyword>
<name>A0AAV7FG53_ARIFI</name>
<evidence type="ECO:0000256" key="8">
    <source>
        <dbReference type="SAM" id="MobiDB-lite"/>
    </source>
</evidence>
<comment type="similarity">
    <text evidence="2 7">Belongs to the Casparian strip membrane proteins (CASP) family.</text>
</comment>
<dbReference type="InterPro" id="IPR006702">
    <property type="entry name" value="CASP_dom"/>
</dbReference>
<comment type="caution">
    <text evidence="10">The sequence shown here is derived from an EMBL/GenBank/DDBJ whole genome shotgun (WGS) entry which is preliminary data.</text>
</comment>
<gene>
    <name evidence="10" type="ORF">H6P81_003535</name>
</gene>
<feature type="transmembrane region" description="Helical" evidence="7">
    <location>
        <begin position="187"/>
        <end position="209"/>
    </location>
</feature>
<feature type="transmembrane region" description="Helical" evidence="7">
    <location>
        <begin position="50"/>
        <end position="73"/>
    </location>
</feature>
<protein>
    <recommendedName>
        <fullName evidence="7">CASP-like protein</fullName>
    </recommendedName>
</protein>
<keyword evidence="4 7" id="KW-0812">Transmembrane</keyword>
<dbReference type="InterPro" id="IPR006459">
    <property type="entry name" value="CASP/CASPL"/>
</dbReference>
<dbReference type="Pfam" id="PF04535">
    <property type="entry name" value="CASP_dom"/>
    <property type="match status" value="1"/>
</dbReference>
<dbReference type="Proteomes" id="UP000825729">
    <property type="component" value="Unassembled WGS sequence"/>
</dbReference>
<keyword evidence="6 7" id="KW-0472">Membrane</keyword>
<evidence type="ECO:0000256" key="6">
    <source>
        <dbReference type="ARBA" id="ARBA00023136"/>
    </source>
</evidence>
<accession>A0AAV7FG53</accession>
<evidence type="ECO:0000256" key="4">
    <source>
        <dbReference type="ARBA" id="ARBA00022692"/>
    </source>
</evidence>
<dbReference type="NCBIfam" id="TIGR01569">
    <property type="entry name" value="A_tha_TIGR01569"/>
    <property type="match status" value="1"/>
</dbReference>
<feature type="domain" description="Casparian strip membrane protein" evidence="9">
    <location>
        <begin position="49"/>
        <end position="196"/>
    </location>
</feature>
<evidence type="ECO:0000256" key="5">
    <source>
        <dbReference type="ARBA" id="ARBA00022989"/>
    </source>
</evidence>
<reference evidence="10 11" key="1">
    <citation type="submission" date="2021-07" db="EMBL/GenBank/DDBJ databases">
        <title>The Aristolochia fimbriata genome: insights into angiosperm evolution, floral development and chemical biosynthesis.</title>
        <authorList>
            <person name="Jiao Y."/>
        </authorList>
    </citation>
    <scope>NUCLEOTIDE SEQUENCE [LARGE SCALE GENOMIC DNA]</scope>
    <source>
        <strain evidence="10">IBCAS-2021</strain>
        <tissue evidence="10">Leaf</tissue>
    </source>
</reference>
<organism evidence="10 11">
    <name type="scientific">Aristolochia fimbriata</name>
    <name type="common">White veined hardy Dutchman's pipe vine</name>
    <dbReference type="NCBI Taxonomy" id="158543"/>
    <lineage>
        <taxon>Eukaryota</taxon>
        <taxon>Viridiplantae</taxon>
        <taxon>Streptophyta</taxon>
        <taxon>Embryophyta</taxon>
        <taxon>Tracheophyta</taxon>
        <taxon>Spermatophyta</taxon>
        <taxon>Magnoliopsida</taxon>
        <taxon>Magnoliidae</taxon>
        <taxon>Piperales</taxon>
        <taxon>Aristolochiaceae</taxon>
        <taxon>Aristolochia</taxon>
    </lineage>
</organism>
<evidence type="ECO:0000313" key="11">
    <source>
        <dbReference type="Proteomes" id="UP000825729"/>
    </source>
</evidence>
<dbReference type="GO" id="GO:0005886">
    <property type="term" value="C:plasma membrane"/>
    <property type="evidence" value="ECO:0007669"/>
    <property type="project" value="UniProtKB-SubCell"/>
</dbReference>
<keyword evidence="5 7" id="KW-1133">Transmembrane helix</keyword>
<comment type="subunit">
    <text evidence="7">Homodimer and heterodimers.</text>
</comment>